<dbReference type="InterPro" id="IPR036034">
    <property type="entry name" value="PDZ_sf"/>
</dbReference>
<evidence type="ECO:0000256" key="5">
    <source>
        <dbReference type="ARBA" id="ARBA00008832"/>
    </source>
</evidence>
<dbReference type="InterPro" id="IPR011019">
    <property type="entry name" value="KIND_dom"/>
</dbReference>
<dbReference type="CDD" id="cd14473">
    <property type="entry name" value="FERM_B-lobe"/>
    <property type="match status" value="1"/>
</dbReference>
<dbReference type="CDD" id="cd06697">
    <property type="entry name" value="PDZ5_PTPN13-like"/>
    <property type="match status" value="1"/>
</dbReference>
<reference evidence="36" key="1">
    <citation type="submission" date="2019-04" db="EMBL/GenBank/DDBJ databases">
        <title>Genome assembly of Zosterops borbonicus 15179.</title>
        <authorList>
            <person name="Leroy T."/>
            <person name="Anselmetti Y."/>
            <person name="Tilak M.-K."/>
            <person name="Nabholz B."/>
        </authorList>
    </citation>
    <scope>NUCLEOTIDE SEQUENCE</scope>
    <source>
        <strain evidence="36">HGM_15179</strain>
        <tissue evidence="36">Muscle</tissue>
    </source>
</reference>
<keyword evidence="18" id="KW-0090">Biological rhythms</keyword>
<dbReference type="PANTHER" id="PTHR46900">
    <property type="entry name" value="TYROSINE-PROTEIN PHOSPHATASE NON-RECEPTOR TYPE 13"/>
    <property type="match status" value="1"/>
</dbReference>
<dbReference type="Gene3D" id="3.10.20.90">
    <property type="entry name" value="Phosphatidylinositol 3-kinase Catalytic Subunit, Chain A, domain 1"/>
    <property type="match status" value="1"/>
</dbReference>
<dbReference type="GO" id="GO:0005737">
    <property type="term" value="C:cytoplasm"/>
    <property type="evidence" value="ECO:0007669"/>
    <property type="project" value="UniProtKB-ARBA"/>
</dbReference>
<dbReference type="InterPro" id="IPR014352">
    <property type="entry name" value="FERM/acyl-CoA-bd_prot_sf"/>
</dbReference>
<dbReference type="GO" id="GO:0008284">
    <property type="term" value="P:positive regulation of cell population proliferation"/>
    <property type="evidence" value="ECO:0007669"/>
    <property type="project" value="UniProtKB-ARBA"/>
</dbReference>
<evidence type="ECO:0000259" key="33">
    <source>
        <dbReference type="PROSITE" id="PS50057"/>
    </source>
</evidence>
<evidence type="ECO:0000256" key="18">
    <source>
        <dbReference type="ARBA" id="ARBA00023108"/>
    </source>
</evidence>
<dbReference type="SMART" id="SM00404">
    <property type="entry name" value="PTPc_motif"/>
    <property type="match status" value="1"/>
</dbReference>
<dbReference type="InterPro" id="IPR011993">
    <property type="entry name" value="PH-like_dom_sf"/>
</dbReference>
<dbReference type="GO" id="GO:0106310">
    <property type="term" value="F:protein serine kinase activity"/>
    <property type="evidence" value="ECO:0007669"/>
    <property type="project" value="UniProtKB-UniRule"/>
</dbReference>
<dbReference type="Pfam" id="PF00595">
    <property type="entry name" value="PDZ"/>
    <property type="match status" value="5"/>
</dbReference>
<protein>
    <recommendedName>
        <fullName evidence="27">Stress-activated protein kinase JNK</fullName>
        <ecNumber evidence="27">2.7.11.24</ecNumber>
    </recommendedName>
</protein>
<feature type="region of interest" description="Disordered" evidence="29">
    <location>
        <begin position="2862"/>
        <end position="2884"/>
    </location>
</feature>
<evidence type="ECO:0000256" key="23">
    <source>
        <dbReference type="ARBA" id="ARBA00048312"/>
    </source>
</evidence>
<dbReference type="SMART" id="SM00295">
    <property type="entry name" value="B41"/>
    <property type="match status" value="1"/>
</dbReference>
<evidence type="ECO:0000256" key="27">
    <source>
        <dbReference type="RuleBase" id="RU368052"/>
    </source>
</evidence>
<dbReference type="SMART" id="SM01196">
    <property type="entry name" value="FERM_C"/>
    <property type="match status" value="1"/>
</dbReference>
<proteinExistence type="inferred from homology"/>
<dbReference type="PRINTS" id="PR00935">
    <property type="entry name" value="BAND41"/>
</dbReference>
<dbReference type="CDD" id="cd14597">
    <property type="entry name" value="PTPc-N13"/>
    <property type="match status" value="1"/>
</dbReference>
<dbReference type="GO" id="GO:0005524">
    <property type="term" value="F:ATP binding"/>
    <property type="evidence" value="ECO:0007669"/>
    <property type="project" value="UniProtKB-UniRule"/>
</dbReference>
<feature type="region of interest" description="Disordered" evidence="29">
    <location>
        <begin position="456"/>
        <end position="485"/>
    </location>
</feature>
<dbReference type="SUPFAM" id="SSF47031">
    <property type="entry name" value="Second domain of FERM"/>
    <property type="match status" value="1"/>
</dbReference>
<feature type="compositionally biased region" description="Polar residues" evidence="29">
    <location>
        <begin position="2078"/>
        <end position="2091"/>
    </location>
</feature>
<feature type="domain" description="KIND" evidence="35">
    <location>
        <begin position="734"/>
        <end position="918"/>
    </location>
</feature>
<dbReference type="InterPro" id="IPR000299">
    <property type="entry name" value="FERM_domain"/>
</dbReference>
<dbReference type="CDD" id="cd07850">
    <property type="entry name" value="STKc_JNK"/>
    <property type="match status" value="1"/>
</dbReference>
<feature type="domain" description="Tyrosine-protein phosphatase" evidence="31">
    <location>
        <begin position="2979"/>
        <end position="3233"/>
    </location>
</feature>
<feature type="domain" description="PDZ" evidence="34">
    <location>
        <begin position="2621"/>
        <end position="2704"/>
    </location>
</feature>
<dbReference type="FunFam" id="2.30.42.10:FF:000086">
    <property type="entry name" value="Tyrosine-protein phosphatase non-receptor type 13"/>
    <property type="match status" value="1"/>
</dbReference>
<feature type="compositionally biased region" description="Basic and acidic residues" evidence="29">
    <location>
        <begin position="2388"/>
        <end position="2401"/>
    </location>
</feature>
<dbReference type="InterPro" id="IPR000387">
    <property type="entry name" value="Tyr_Pase_dom"/>
</dbReference>
<dbReference type="PROSITE" id="PS50056">
    <property type="entry name" value="TYR_PHOSPHATASE_2"/>
    <property type="match status" value="1"/>
</dbReference>
<dbReference type="Pfam" id="PF09380">
    <property type="entry name" value="FERM_C"/>
    <property type="match status" value="1"/>
</dbReference>
<dbReference type="Proteomes" id="UP000796761">
    <property type="component" value="Unassembled WGS sequence"/>
</dbReference>
<dbReference type="InterPro" id="IPR003595">
    <property type="entry name" value="Tyr_Pase_cat"/>
</dbReference>
<keyword evidence="12 27" id="KW-0547">Nucleotide-binding</keyword>
<dbReference type="InterPro" id="IPR019749">
    <property type="entry name" value="Band_41_domain"/>
</dbReference>
<dbReference type="GO" id="GO:0036312">
    <property type="term" value="F:phosphatidylinositol 3-kinase regulatory subunit binding"/>
    <property type="evidence" value="ECO:0007669"/>
    <property type="project" value="TreeGrafter"/>
</dbReference>
<feature type="domain" description="PDZ" evidence="34">
    <location>
        <begin position="2103"/>
        <end position="2193"/>
    </location>
</feature>
<dbReference type="FunFam" id="2.30.42.10:FF:000174">
    <property type="entry name" value="Tyrosine-protein phosphatase non-receptor type 13"/>
    <property type="match status" value="1"/>
</dbReference>
<keyword evidence="37" id="KW-1185">Reference proteome</keyword>
<dbReference type="CDD" id="cd17195">
    <property type="entry name" value="FERM_F1_PTPN13"/>
    <property type="match status" value="1"/>
</dbReference>
<dbReference type="PROSITE" id="PS50055">
    <property type="entry name" value="TYR_PHOSPHATASE_PTP"/>
    <property type="match status" value="1"/>
</dbReference>
<comment type="subunit">
    <text evidence="26">Interacts (via the first PDZ domain) with PLEKHA1 and PLEKHA2. Interacts (via the second PDZ domain) with TNFRSF6 (Fas receptor) (via C-terminus). Interacts (via the second PDZ domain) with TRIP6 (via the third LIM domain and C-terminus). Interacts (via the third PDZ domain) with NGFR (via C-terminal SVP motif) and PKN2 (via C-terminus). Interacts (via the second or fourth PDZ domains) with PDLIM4 (via C-terminus only or via combined C-terminus and LIM domain, but not LIM domain only). Found in a complex with PDLIM4 and TRIP6. Interacts with PDLIM4; this interaction results in dephosphorylation of SRC 'Tyr-419' by this protein leading to its inactivation. Interacts with BRD7. Interacts with RAPGEF6. Interacts with ARHGAP29. Interacts with PIK3R2; dephosphorylates PIK3R2. Interacts with FBXL2. Interacts (via the FERM domain) with ENTR1. Found in a complex with ENTR1, PTPN13 and GIT1.</text>
</comment>
<evidence type="ECO:0000256" key="14">
    <source>
        <dbReference type="ARBA" id="ARBA00022801"/>
    </source>
</evidence>
<dbReference type="SUPFAM" id="SSF52799">
    <property type="entry name" value="(Phosphotyrosine protein) phosphatases II"/>
    <property type="match status" value="1"/>
</dbReference>
<comment type="catalytic activity">
    <reaction evidence="24">
        <text>O-phospho-L-tyrosyl-[protein] + H2O = L-tyrosyl-[protein] + phosphate</text>
        <dbReference type="Rhea" id="RHEA:10684"/>
        <dbReference type="Rhea" id="RHEA-COMP:10136"/>
        <dbReference type="Rhea" id="RHEA-COMP:20101"/>
        <dbReference type="ChEBI" id="CHEBI:15377"/>
        <dbReference type="ChEBI" id="CHEBI:43474"/>
        <dbReference type="ChEBI" id="CHEBI:46858"/>
        <dbReference type="ChEBI" id="CHEBI:61978"/>
        <dbReference type="EC" id="3.1.3.48"/>
    </reaction>
</comment>
<keyword evidence="20" id="KW-0539">Nucleus</keyword>
<dbReference type="GO" id="GO:0005634">
    <property type="term" value="C:nucleus"/>
    <property type="evidence" value="ECO:0007669"/>
    <property type="project" value="UniProtKB-SubCell"/>
</dbReference>
<evidence type="ECO:0000259" key="31">
    <source>
        <dbReference type="PROSITE" id="PS50055"/>
    </source>
</evidence>
<dbReference type="PANTHER" id="PTHR46900:SF1">
    <property type="entry name" value="TYROSINE-PROTEIN PHOSPHATASE NON-RECEPTOR TYPE 13"/>
    <property type="match status" value="1"/>
</dbReference>
<dbReference type="SUPFAM" id="SSF50729">
    <property type="entry name" value="PH domain-like"/>
    <property type="match status" value="1"/>
</dbReference>
<feature type="region of interest" description="Disordered" evidence="29">
    <location>
        <begin position="2353"/>
        <end position="2412"/>
    </location>
</feature>
<keyword evidence="27" id="KW-0460">Magnesium</keyword>
<comment type="subcellular location">
    <subcellularLocation>
        <location evidence="4">Cell projection</location>
        <location evidence="4">Lamellipodium</location>
    </subcellularLocation>
    <subcellularLocation>
        <location evidence="3">Cytoplasm</location>
        <location evidence="3">Cytoskeleton</location>
    </subcellularLocation>
    <subcellularLocation>
        <location evidence="2">Nucleus</location>
    </subcellularLocation>
</comment>
<dbReference type="InterPro" id="IPR000719">
    <property type="entry name" value="Prot_kinase_dom"/>
</dbReference>
<evidence type="ECO:0000256" key="9">
    <source>
        <dbReference type="ARBA" id="ARBA00022553"/>
    </source>
</evidence>
<organism evidence="36 37">
    <name type="scientific">Zosterops borbonicus</name>
    <dbReference type="NCBI Taxonomy" id="364589"/>
    <lineage>
        <taxon>Eukaryota</taxon>
        <taxon>Metazoa</taxon>
        <taxon>Chordata</taxon>
        <taxon>Craniata</taxon>
        <taxon>Vertebrata</taxon>
        <taxon>Euteleostomi</taxon>
        <taxon>Archelosauria</taxon>
        <taxon>Archosauria</taxon>
        <taxon>Dinosauria</taxon>
        <taxon>Saurischia</taxon>
        <taxon>Theropoda</taxon>
        <taxon>Coelurosauria</taxon>
        <taxon>Aves</taxon>
        <taxon>Neognathae</taxon>
        <taxon>Neoaves</taxon>
        <taxon>Telluraves</taxon>
        <taxon>Australaves</taxon>
        <taxon>Passeriformes</taxon>
        <taxon>Sylvioidea</taxon>
        <taxon>Zosteropidae</taxon>
        <taxon>Zosterops</taxon>
    </lineage>
</organism>
<dbReference type="PROSITE" id="PS50106">
    <property type="entry name" value="PDZ"/>
    <property type="match status" value="5"/>
</dbReference>
<evidence type="ECO:0000256" key="4">
    <source>
        <dbReference type="ARBA" id="ARBA00004510"/>
    </source>
</evidence>
<dbReference type="InterPro" id="IPR001478">
    <property type="entry name" value="PDZ"/>
</dbReference>
<dbReference type="CDD" id="cd06696">
    <property type="entry name" value="PDZ4_PTPN13-like"/>
    <property type="match status" value="1"/>
</dbReference>
<dbReference type="SMART" id="SM00194">
    <property type="entry name" value="PTPc"/>
    <property type="match status" value="1"/>
</dbReference>
<dbReference type="FunFam" id="1.10.510.10:FF:000009">
    <property type="entry name" value="Mitogen-activated protein kinase"/>
    <property type="match status" value="1"/>
</dbReference>
<dbReference type="PROSITE" id="PS00108">
    <property type="entry name" value="PROTEIN_KINASE_ST"/>
    <property type="match status" value="1"/>
</dbReference>
<evidence type="ECO:0000256" key="28">
    <source>
        <dbReference type="SAM" id="Coils"/>
    </source>
</evidence>
<evidence type="ECO:0000256" key="10">
    <source>
        <dbReference type="ARBA" id="ARBA00022679"/>
    </source>
</evidence>
<feature type="compositionally biased region" description="Basic and acidic residues" evidence="29">
    <location>
        <begin position="1164"/>
        <end position="1173"/>
    </location>
</feature>
<name>A0A8K1GMG4_9PASS</name>
<keyword evidence="19" id="KW-0206">Cytoskeleton</keyword>
<comment type="caution">
    <text evidence="36">The sequence shown here is derived from an EMBL/GenBank/DDBJ whole genome shotgun (WGS) entry which is preliminary data.</text>
</comment>
<dbReference type="InterPro" id="IPR008351">
    <property type="entry name" value="MAPK_JNK"/>
</dbReference>
<dbReference type="InterPro" id="IPR018979">
    <property type="entry name" value="FERM_N"/>
</dbReference>
<dbReference type="SUPFAM" id="SSF56112">
    <property type="entry name" value="Protein kinase-like (PK-like)"/>
    <property type="match status" value="1"/>
</dbReference>
<comment type="similarity">
    <text evidence="5 27">Belongs to the protein kinase superfamily. CMGC Ser/Thr protein kinase family. MAP kinase subfamily.</text>
</comment>
<dbReference type="SMART" id="SM00220">
    <property type="entry name" value="S_TKc"/>
    <property type="match status" value="1"/>
</dbReference>
<feature type="compositionally biased region" description="Low complexity" evidence="29">
    <location>
        <begin position="458"/>
        <end position="467"/>
    </location>
</feature>
<feature type="domain" description="PDZ" evidence="34">
    <location>
        <begin position="2242"/>
        <end position="2330"/>
    </location>
</feature>
<evidence type="ECO:0000256" key="26">
    <source>
        <dbReference type="ARBA" id="ARBA00065356"/>
    </source>
</evidence>
<gene>
    <name evidence="36" type="ORF">HGM15179_006772</name>
</gene>
<dbReference type="PROSITE" id="PS51377">
    <property type="entry name" value="KIND"/>
    <property type="match status" value="1"/>
</dbReference>
<dbReference type="GO" id="GO:0030027">
    <property type="term" value="C:lamellipodium"/>
    <property type="evidence" value="ECO:0007669"/>
    <property type="project" value="UniProtKB-SubCell"/>
</dbReference>
<evidence type="ECO:0000256" key="13">
    <source>
        <dbReference type="ARBA" id="ARBA00022777"/>
    </source>
</evidence>
<dbReference type="Pfam" id="PF16599">
    <property type="entry name" value="PTN13_u3"/>
    <property type="match status" value="1"/>
</dbReference>
<evidence type="ECO:0000256" key="21">
    <source>
        <dbReference type="ARBA" id="ARBA00023273"/>
    </source>
</evidence>
<comment type="similarity">
    <text evidence="6">Belongs to the protein-tyrosine phosphatase family. Non-receptor class subfamily.</text>
</comment>
<dbReference type="GO" id="GO:0005856">
    <property type="term" value="C:cytoskeleton"/>
    <property type="evidence" value="ECO:0007669"/>
    <property type="project" value="UniProtKB-SubCell"/>
</dbReference>
<feature type="compositionally biased region" description="Polar residues" evidence="29">
    <location>
        <begin position="1987"/>
        <end position="1997"/>
    </location>
</feature>
<evidence type="ECO:0000256" key="7">
    <source>
        <dbReference type="ARBA" id="ARBA00022490"/>
    </source>
</evidence>
<dbReference type="Pfam" id="PF00102">
    <property type="entry name" value="Y_phosphatase"/>
    <property type="match status" value="1"/>
</dbReference>
<dbReference type="FunFam" id="2.30.29.30:FF:000107">
    <property type="entry name" value="Tyrosine-protein phosphatase non-receptor type 13"/>
    <property type="match status" value="1"/>
</dbReference>
<comment type="catalytic activity">
    <reaction evidence="23">
        <text>L-seryl-[protein] + ATP = O-phospho-L-seryl-[protein] + ADP + H(+)</text>
        <dbReference type="Rhea" id="RHEA:17989"/>
        <dbReference type="Rhea" id="RHEA-COMP:9863"/>
        <dbReference type="Rhea" id="RHEA-COMP:11604"/>
        <dbReference type="ChEBI" id="CHEBI:15378"/>
        <dbReference type="ChEBI" id="CHEBI:29999"/>
        <dbReference type="ChEBI" id="CHEBI:30616"/>
        <dbReference type="ChEBI" id="CHEBI:83421"/>
        <dbReference type="ChEBI" id="CHEBI:456216"/>
        <dbReference type="EC" id="2.7.11.24"/>
    </reaction>
</comment>
<feature type="region of interest" description="Disordered" evidence="29">
    <location>
        <begin position="367"/>
        <end position="386"/>
    </location>
</feature>
<dbReference type="PROSITE" id="PS50057">
    <property type="entry name" value="FERM_3"/>
    <property type="match status" value="1"/>
</dbReference>
<evidence type="ECO:0000256" key="3">
    <source>
        <dbReference type="ARBA" id="ARBA00004245"/>
    </source>
</evidence>
<dbReference type="Gene3D" id="1.20.80.10">
    <property type="match status" value="1"/>
</dbReference>
<dbReference type="SUPFAM" id="SSF50156">
    <property type="entry name" value="PDZ domain-like"/>
    <property type="match status" value="5"/>
</dbReference>
<feature type="region of interest" description="Disordered" evidence="29">
    <location>
        <begin position="1913"/>
        <end position="2091"/>
    </location>
</feature>
<dbReference type="Gene3D" id="3.30.200.20">
    <property type="entry name" value="Phosphorylase Kinase, domain 1"/>
    <property type="match status" value="1"/>
</dbReference>
<dbReference type="InterPro" id="IPR029021">
    <property type="entry name" value="Prot-tyrosine_phosphatase-like"/>
</dbReference>
<dbReference type="InterPro" id="IPR029071">
    <property type="entry name" value="Ubiquitin-like_domsf"/>
</dbReference>
<dbReference type="PROSITE" id="PS50011">
    <property type="entry name" value="PROTEIN_KINASE_DOM"/>
    <property type="match status" value="1"/>
</dbReference>
<keyword evidence="13 27" id="KW-0418">Kinase</keyword>
<dbReference type="InterPro" id="IPR052074">
    <property type="entry name" value="NonRcpt_TyrProt_Phosphatase"/>
</dbReference>
<dbReference type="InterPro" id="IPR003527">
    <property type="entry name" value="MAP_kinase_CS"/>
</dbReference>
<dbReference type="Gene3D" id="2.30.29.30">
    <property type="entry name" value="Pleckstrin-homology domain (PH domain)/Phosphotyrosine-binding domain (PTB)"/>
    <property type="match status" value="1"/>
</dbReference>
<evidence type="ECO:0000313" key="36">
    <source>
        <dbReference type="EMBL" id="TRZ20349.1"/>
    </source>
</evidence>
<dbReference type="Gene3D" id="3.90.190.10">
    <property type="entry name" value="Protein tyrosine phosphatase superfamily"/>
    <property type="match status" value="1"/>
</dbReference>
<dbReference type="FunFam" id="1.10.510.10:FF:000242">
    <property type="entry name" value="Tyrosine-protein phosphatase non-receptor type 13"/>
    <property type="match status" value="1"/>
</dbReference>
<feature type="region of interest" description="Disordered" evidence="29">
    <location>
        <begin position="2733"/>
        <end position="2760"/>
    </location>
</feature>
<evidence type="ECO:0000256" key="15">
    <source>
        <dbReference type="ARBA" id="ARBA00022840"/>
    </source>
</evidence>
<evidence type="ECO:0000256" key="1">
    <source>
        <dbReference type="ARBA" id="ARBA00001946"/>
    </source>
</evidence>
<evidence type="ECO:0000259" key="32">
    <source>
        <dbReference type="PROSITE" id="PS50056"/>
    </source>
</evidence>
<evidence type="ECO:0000256" key="17">
    <source>
        <dbReference type="ARBA" id="ARBA00023054"/>
    </source>
</evidence>
<dbReference type="FunFam" id="1.20.80.10:FF:000011">
    <property type="entry name" value="Tyrosine-protein phosphatase non-receptor type 13"/>
    <property type="match status" value="1"/>
</dbReference>
<evidence type="ECO:0000256" key="6">
    <source>
        <dbReference type="ARBA" id="ARBA00009649"/>
    </source>
</evidence>
<feature type="domain" description="Tyrosine specific protein phosphatases" evidence="32">
    <location>
        <begin position="3155"/>
        <end position="3224"/>
    </location>
</feature>
<dbReference type="CDD" id="cd06792">
    <property type="entry name" value="PDZ2-PTPN13_FRMPD2-like"/>
    <property type="match status" value="1"/>
</dbReference>
<dbReference type="GO" id="GO:0048511">
    <property type="term" value="P:rhythmic process"/>
    <property type="evidence" value="ECO:0007669"/>
    <property type="project" value="UniProtKB-KW"/>
</dbReference>
<evidence type="ECO:0000256" key="20">
    <source>
        <dbReference type="ARBA" id="ARBA00023242"/>
    </source>
</evidence>
<keyword evidence="21" id="KW-0966">Cell projection</keyword>
<dbReference type="OrthoDB" id="9937357at2759"/>
<comment type="function">
    <text evidence="25">Tyrosine phosphatase which negatively regulates FAS-induced apoptosis and NGFR-mediated pro-apoptotic signaling. May regulate phosphoinositide 3-kinase (PI3K) signaling through dephosphorylation of PIK3R2.</text>
</comment>
<evidence type="ECO:0000256" key="8">
    <source>
        <dbReference type="ARBA" id="ARBA00022527"/>
    </source>
</evidence>
<dbReference type="SUPFAM" id="SSF54236">
    <property type="entry name" value="Ubiquitin-like"/>
    <property type="match status" value="1"/>
</dbReference>
<evidence type="ECO:0000256" key="24">
    <source>
        <dbReference type="ARBA" id="ARBA00051722"/>
    </source>
</evidence>
<accession>A0A8K1GMG4</accession>
<dbReference type="Gene3D" id="2.30.42.10">
    <property type="match status" value="5"/>
</dbReference>
<dbReference type="SMART" id="SM00228">
    <property type="entry name" value="PDZ"/>
    <property type="match status" value="5"/>
</dbReference>
<feature type="region of interest" description="Disordered" evidence="29">
    <location>
        <begin position="1164"/>
        <end position="1202"/>
    </location>
</feature>
<dbReference type="InterPro" id="IPR019748">
    <property type="entry name" value="FERM_central"/>
</dbReference>
<evidence type="ECO:0000256" key="25">
    <source>
        <dbReference type="ARBA" id="ARBA00058792"/>
    </source>
</evidence>
<comment type="catalytic activity">
    <reaction evidence="22">
        <text>L-threonyl-[protein] + ATP = O-phospho-L-threonyl-[protein] + ADP + H(+)</text>
        <dbReference type="Rhea" id="RHEA:46608"/>
        <dbReference type="Rhea" id="RHEA-COMP:11060"/>
        <dbReference type="Rhea" id="RHEA-COMP:11605"/>
        <dbReference type="ChEBI" id="CHEBI:15378"/>
        <dbReference type="ChEBI" id="CHEBI:30013"/>
        <dbReference type="ChEBI" id="CHEBI:30616"/>
        <dbReference type="ChEBI" id="CHEBI:61977"/>
        <dbReference type="ChEBI" id="CHEBI:456216"/>
        <dbReference type="EC" id="2.7.11.24"/>
    </reaction>
</comment>
<keyword evidence="10 27" id="KW-0808">Transferase</keyword>
<dbReference type="EMBL" id="SWJQ01000152">
    <property type="protein sequence ID" value="TRZ20349.1"/>
    <property type="molecule type" value="Genomic_DNA"/>
</dbReference>
<dbReference type="SMART" id="SM00750">
    <property type="entry name" value="KIND"/>
    <property type="match status" value="1"/>
</dbReference>
<evidence type="ECO:0000256" key="19">
    <source>
        <dbReference type="ARBA" id="ARBA00023212"/>
    </source>
</evidence>
<dbReference type="FunFam" id="3.10.20.90:FF:000082">
    <property type="entry name" value="Tyrosine-protein phosphatase non-receptor type 13"/>
    <property type="match status" value="1"/>
</dbReference>
<feature type="compositionally biased region" description="Basic and acidic residues" evidence="29">
    <location>
        <begin position="1942"/>
        <end position="1955"/>
    </location>
</feature>
<feature type="coiled-coil region" evidence="28">
    <location>
        <begin position="1205"/>
        <end position="1232"/>
    </location>
</feature>
<evidence type="ECO:0000259" key="34">
    <source>
        <dbReference type="PROSITE" id="PS50106"/>
    </source>
</evidence>
<dbReference type="GO" id="GO:0004725">
    <property type="term" value="F:protein tyrosine phosphatase activity"/>
    <property type="evidence" value="ECO:0007669"/>
    <property type="project" value="UniProtKB-EC"/>
</dbReference>
<feature type="domain" description="FERM" evidence="33">
    <location>
        <begin position="1304"/>
        <end position="1604"/>
    </location>
</feature>
<evidence type="ECO:0000259" key="35">
    <source>
        <dbReference type="PROSITE" id="PS51377"/>
    </source>
</evidence>
<feature type="domain" description="PDZ" evidence="34">
    <location>
        <begin position="1828"/>
        <end position="1914"/>
    </location>
</feature>
<sequence length="3246" mass="360307">MSKSKVDNQFYSVEVGDSTFTVLKRYQNLKPIGSGAQGIVCAAYDAVLDRNVAIKKLSRPFQNQTHAKRAYRELVLMKCVNHKNIISLLNVFTPQKSLEEFQDVYLVMELMDANLCQVIQMELDHERMSYLLYQMLCGIKHLHSAGIIHRDLKPSNIVVKSDCTLKILDFGLARTAGTSFMMTPYVVTRYYRAPEVILGMGYKENVDIWSVGCIMGEMVRHKILFPGRDYIDQWNKVIEQLGTPCPEFMKKLQPTVRNYVENRPKYAGLTFPKLFPDSLFPADSEHNKLKASQARDLLSKMLVIDPAKRISVDEALQHPYINVWYDPAEVEAPPPQIYDKQLDEREHTIEEWKELIYKEVMNSEEKTKNGVVKGQPSPSASEKLPVKQQPHKWGSFSLLSAPLSYLHCLTWYTSLQEQVAVAPGRYAPFTFDRGDAFWGFGFNHVGVRFRSTGAAVNSSESLPPSSSVNDISSMSTDQTLASDTDSSLEASAGPLGCCRFAVVSIIATTAEVKEIGKPTIYDRCSKQLLNEDGTLMFSHVSKGILSELPHEDTPLTAVLTPASLDTGMDSKVSPEPSLLQAKQPQLPQPVSTGGVLQPPDHLHGSPGLTPTGSALRTPKLDAALQCVSTQEGATTNTPEEPTGEAPTPVHKWANLAFQQRKVREGKWSRRSGSLFCVEGVVQITLEGFSPCCQVTLKLIFFLVRVFLDTPNPIHFLGSETISLGMLDLIGNMHVSLAEALEVRGGPLQEEEIWAILNQSAESLQELFRKADPAALGFIISPWSLLLLPSGSVSFTDENVSQQDLRAFTAPEVLQNHSLSSLSDVEKVHIYSLGMALFWGADHEVPQSQPIKLGDHLNSILLGMCEDVIYARVSVRTVLDACSAHVRNSNCAPSFSYVKQLVRLVLGSLSGMDQLSCNGDRKLQPDRSQAIRERLRGKGLPTGNTLAVDAPDGHRAHFSQQTTLNKGLSKSMGFLSIRGTRDEEEFFQGISADYSSGQEDAFCPHRCKTSELEKKSHLHTDVPPKRKIWASSTDLLCSTDKAAERDHAGGSHRHSHQCETFTVRTSTAARNKEARYSDGSIALDVFGPQKLDQTRHGPETSTSAAISSAFDRIRERQKKLQLLREAMNVEEPLRRYKSYHSDVYSTSSESPSVISSEPDFRQVRRNEGFKRDEASGVLSGADDISTSSQANSQRTRQHEAPFEGKLISQEVMLKRQEEEMMQLQARMALRQSRPNLYPGDAIRSSMLDITRDPLREIALETAMTQRKLRNFFGPEFVKMTIEPFISLDLPKSILTKKGKSDDTRRKVNVMLLSGQKLELTCDTKTICKDVFDMVVAHIGLVEHHFFGLATLRDNEFFFVDPDIKLSKVAPEGWKEEPKKKNKPPVNFTLYFRIKFFVDDVSLIQHTLTCHQYYLQLRKDILEDRMHCDDETALLLASLALQAEYGDYQAEVHGLSYFRLEHYVPARVMEKLDLSYVKEELPKLHSTYVGASEKETELEFLKLCQRLTEYGVHLHHVLPEKRSQTGILLGVCCKGVVIFEVHNGARTPVLRFPWRETKKISFSKKKITLQNTSDGIKHAFQTDNSKTCQYLLHLCSSQHKFQLQMRTRQSNQDTQDIERASFRSLNLHADSVKGFNMGRAISTGSLASSTLNRLAVRPLSVQAEILKRLSCSELSLFQPLPGSARDKNEKSLWEERPRVMSKSFHDLSQSHISVYPPRKNVITALDSSPKKIEDIMGRVFQKMPKFDTGSATGALKPSNSKSHAGLSRSPERKKNESDSSSIEDTGQAYVVGVSMNTSENLLSSTALKESVDSLQTTQNRVATPEREITLVNLKKDEKLGLGFQIVGGEKTGKLDLGIFIHSVIPGGPADLEGTLKPGHRLISINSTSLEGVSHHAALEILENAPEDVTLVISQPKDKLSKASSNTAHISNGARGYLRRPSSVQDHEAESSSEEHSRCHGHQRPISGSLSGLSGGRRDGSMSSQDSRTESASLSQSQPATFFGKRTSGRAQQDAQHHTESQPGGSRAIEKRRSSSDSARAKNKRPGVVEPVDYSDRGDSDMDEATYSGSQEQQPAKKDSSSSNTANKVNSKKVSSTLLKPGDIFEVELAKKDNGLGISVTVLFDKGGVNTSIRHGGIYVKAIIPKGAAEADGRIEKGDRVLSVNGISLEGATHKQAVETLRNTGQVVHLLLEKGQLSGAKAHAPVTPQCTLPNQVGQCEPQEKPPTESSNAKDYSFVTAENTFEVKLLKNSSGLGFSFCREDNLTPEQLGSTIVRVKKLFPGQPAAESGQIEIGDVILKVNGASLKGLSQQEVISALRGTSPEVSLLLCRPPSGILPDIDPSLLTPIHSPQQVFPEVSREVSGPSNGEQGDSSDENETTDLSKKRLKSPSRRDSYSDSSRSGDEEGMESTAQRGLGWSSALYHSSGEAEARAQSRYETHPAQKDAVRTILYPDQEAPGKTELEDSDVPLDLPVIPTCRTVPDVTTSMFINDCYATPVSELTSHLGEIDSLLTQLEKNAEEYEPEVELRVTLTKSEKGSLGFTVTKGNDSVGCYIHDIVQDPAKSDGRLRPGDRLIKVNDIDVTNMSHTDAVNFLRAAPRTVRLVLGRVLELPKMPVLPHLLPDITLMCHKEELGLSLSGGHDSLYQVVYISDILPKSVAAREESLHILDIIHYINGVSTQGMTLKEAKRMLETCLPTVVLKVTRDGHAVFPKSRSPENSSPWPMKANGCSCGDPCDKTEKSTDSHGPKVNGNGPSQGNTENNIHHTKALMNHSEAEDAPSLGFTNQMSDFPKHLDKTGTEVPDDEYYDEDDHNEVVQYLLDVVDEEAQNLLNQNNATSETRNLLHLQKAASENHLPEMNGRVMEDKSEDTDCDGSSLPEDFSEPTHVNGCEEYCEVKAVPERSPPQPSLSQADEEEITWGSDELPIESVSQERVNKDFPLVTNEEISALPTVNVLPGGKYSGAKLKSVIRMLRGLLEQGVPSKEIENLQELKPLDQCLIGQAKENRRKNRYKNILPYDTTRVPLGVEGGYINASFIRMPVGNEEFVYIACQGPLPTTVADFWQMVWEQNCTVIAMMTQEVEGEKIKCQRYWPDVLNKTTMINDRLRLALVRLQQLKGFIIRVLELEEIQTGEVRHISHLNFIAWPDHDTPSQPDDLLTFISYMRHVHKSGPIITHCSAGIGRSGTLICIDVVLGLISRDLDFDISDLVRTMRLQRHGMVQTEDQYIFCYQVVLYVLNYLQHEEQQRDK</sequence>
<feature type="region of interest" description="Disordered" evidence="29">
    <location>
        <begin position="567"/>
        <end position="615"/>
    </location>
</feature>
<evidence type="ECO:0000256" key="11">
    <source>
        <dbReference type="ARBA" id="ARBA00022737"/>
    </source>
</evidence>
<dbReference type="Pfam" id="PF00373">
    <property type="entry name" value="FERM_M"/>
    <property type="match status" value="1"/>
</dbReference>
<keyword evidence="11" id="KW-0677">Repeat</keyword>
<feature type="compositionally biased region" description="Polar residues" evidence="29">
    <location>
        <begin position="1183"/>
        <end position="1193"/>
    </location>
</feature>
<comment type="function">
    <text evidence="27">Responds to activation by environmental stress and pro-inflammatory cytokines by phosphorylating a number of transcription factors, and thus regulates transcriptional activity.</text>
</comment>
<keyword evidence="8 27" id="KW-0723">Serine/threonine-protein kinase</keyword>
<dbReference type="Gene3D" id="1.10.510.10">
    <property type="entry name" value="Transferase(Phosphotransferase) domain 1"/>
    <property type="match status" value="2"/>
</dbReference>
<evidence type="ECO:0000259" key="30">
    <source>
        <dbReference type="PROSITE" id="PS50011"/>
    </source>
</evidence>
<dbReference type="FunFam" id="2.30.42.10:FF:000105">
    <property type="entry name" value="Tyrosine-protein phosphatase non-receptor type 13"/>
    <property type="match status" value="1"/>
</dbReference>
<dbReference type="EC" id="2.7.11.24" evidence="27"/>
<keyword evidence="15 27" id="KW-0067">ATP-binding</keyword>
<feature type="compositionally biased region" description="Low complexity" evidence="29">
    <location>
        <begin position="576"/>
        <end position="589"/>
    </location>
</feature>
<dbReference type="InterPro" id="IPR011009">
    <property type="entry name" value="Kinase-like_dom_sf"/>
</dbReference>
<feature type="domain" description="Protein kinase" evidence="30">
    <location>
        <begin position="26"/>
        <end position="321"/>
    </location>
</feature>
<evidence type="ECO:0000256" key="16">
    <source>
        <dbReference type="ARBA" id="ARBA00022912"/>
    </source>
</evidence>
<dbReference type="PRINTS" id="PR01772">
    <property type="entry name" value="JNKMAPKINASE"/>
</dbReference>
<evidence type="ECO:0000313" key="37">
    <source>
        <dbReference type="Proteomes" id="UP000796761"/>
    </source>
</evidence>
<feature type="region of interest" description="Disordered" evidence="29">
    <location>
        <begin position="2776"/>
        <end position="2805"/>
    </location>
</feature>
<dbReference type="InterPro" id="IPR008271">
    <property type="entry name" value="Ser/Thr_kinase_AS"/>
</dbReference>
<dbReference type="FunFam" id="2.30.42.10:FF:000084">
    <property type="entry name" value="Tyrosine-protein phosphatase non-receptor type 13"/>
    <property type="match status" value="1"/>
</dbReference>
<dbReference type="InterPro" id="IPR000242">
    <property type="entry name" value="PTP_cat"/>
</dbReference>
<comment type="cofactor">
    <cofactor evidence="1 27">
        <name>Mg(2+)</name>
        <dbReference type="ChEBI" id="CHEBI:18420"/>
    </cofactor>
</comment>
<feature type="compositionally biased region" description="Polar residues" evidence="29">
    <location>
        <begin position="468"/>
        <end position="485"/>
    </location>
</feature>
<keyword evidence="17 28" id="KW-0175">Coiled coil</keyword>
<dbReference type="GO" id="GO:0004707">
    <property type="term" value="F:MAP kinase activity"/>
    <property type="evidence" value="ECO:0007669"/>
    <property type="project" value="UniProtKB-UniRule"/>
</dbReference>
<keyword evidence="9 27" id="KW-0597">Phosphoprotein</keyword>
<dbReference type="FunFam" id="3.30.200.20:FF:000210">
    <property type="entry name" value="Mitogen-activated protein kinase"/>
    <property type="match status" value="1"/>
</dbReference>
<keyword evidence="16" id="KW-0904">Protein phosphatase</keyword>
<feature type="compositionally biased region" description="Polar residues" evidence="29">
    <location>
        <begin position="2750"/>
        <end position="2759"/>
    </location>
</feature>
<dbReference type="Pfam" id="PF00069">
    <property type="entry name" value="Pkinase"/>
    <property type="match status" value="1"/>
</dbReference>
<feature type="region of interest" description="Disordered" evidence="29">
    <location>
        <begin position="1744"/>
        <end position="1783"/>
    </location>
</feature>
<dbReference type="CDD" id="cd06695">
    <property type="entry name" value="PDZ3_PTPN13_FRMPD2-like"/>
    <property type="match status" value="1"/>
</dbReference>
<feature type="compositionally biased region" description="Basic and acidic residues" evidence="29">
    <location>
        <begin position="2733"/>
        <end position="2744"/>
    </location>
</feature>
<evidence type="ECO:0000256" key="22">
    <source>
        <dbReference type="ARBA" id="ARBA00047592"/>
    </source>
</evidence>
<evidence type="ECO:0000256" key="2">
    <source>
        <dbReference type="ARBA" id="ARBA00004123"/>
    </source>
</evidence>
<keyword evidence="7" id="KW-0963">Cytoplasm</keyword>
<keyword evidence="14" id="KW-0378">Hydrolase</keyword>
<dbReference type="CDD" id="cd23072">
    <property type="entry name" value="PDZ1_PTPN13-like"/>
    <property type="match status" value="1"/>
</dbReference>
<dbReference type="PROSITE" id="PS01351">
    <property type="entry name" value="MAPK"/>
    <property type="match status" value="1"/>
</dbReference>
<evidence type="ECO:0000256" key="12">
    <source>
        <dbReference type="ARBA" id="ARBA00022741"/>
    </source>
</evidence>
<dbReference type="InterPro" id="IPR035963">
    <property type="entry name" value="FERM_2"/>
</dbReference>
<dbReference type="Pfam" id="PF09379">
    <property type="entry name" value="FERM_N"/>
    <property type="match status" value="1"/>
</dbReference>
<feature type="domain" description="PDZ" evidence="34">
    <location>
        <begin position="2526"/>
        <end position="2607"/>
    </location>
</feature>
<dbReference type="InterPro" id="IPR018980">
    <property type="entry name" value="FERM_PH-like_C"/>
</dbReference>
<evidence type="ECO:0000256" key="29">
    <source>
        <dbReference type="SAM" id="MobiDB-lite"/>
    </source>
</evidence>